<protein>
    <submittedName>
        <fullName evidence="2">Uncharacterized protein</fullName>
    </submittedName>
</protein>
<evidence type="ECO:0000313" key="3">
    <source>
        <dbReference type="Proteomes" id="UP001283361"/>
    </source>
</evidence>
<comment type="caution">
    <text evidence="2">The sequence shown here is derived from an EMBL/GenBank/DDBJ whole genome shotgun (WGS) entry which is preliminary data.</text>
</comment>
<feature type="compositionally biased region" description="Basic and acidic residues" evidence="1">
    <location>
        <begin position="34"/>
        <end position="46"/>
    </location>
</feature>
<evidence type="ECO:0000256" key="1">
    <source>
        <dbReference type="SAM" id="MobiDB-lite"/>
    </source>
</evidence>
<feature type="compositionally biased region" description="Basic and acidic residues" evidence="1">
    <location>
        <begin position="241"/>
        <end position="261"/>
    </location>
</feature>
<feature type="compositionally biased region" description="Basic residues" evidence="1">
    <location>
        <begin position="22"/>
        <end position="33"/>
    </location>
</feature>
<organism evidence="2 3">
    <name type="scientific">Elysia crispata</name>
    <name type="common">lettuce slug</name>
    <dbReference type="NCBI Taxonomy" id="231223"/>
    <lineage>
        <taxon>Eukaryota</taxon>
        <taxon>Metazoa</taxon>
        <taxon>Spiralia</taxon>
        <taxon>Lophotrochozoa</taxon>
        <taxon>Mollusca</taxon>
        <taxon>Gastropoda</taxon>
        <taxon>Heterobranchia</taxon>
        <taxon>Euthyneura</taxon>
        <taxon>Panpulmonata</taxon>
        <taxon>Sacoglossa</taxon>
        <taxon>Placobranchoidea</taxon>
        <taxon>Plakobranchidae</taxon>
        <taxon>Elysia</taxon>
    </lineage>
</organism>
<feature type="region of interest" description="Disordered" evidence="1">
    <location>
        <begin position="230"/>
        <end position="261"/>
    </location>
</feature>
<reference evidence="2" key="1">
    <citation type="journal article" date="2023" name="G3 (Bethesda)">
        <title>A reference genome for the long-term kleptoplast-retaining sea slug Elysia crispata morphotype clarki.</title>
        <authorList>
            <person name="Eastman K.E."/>
            <person name="Pendleton A.L."/>
            <person name="Shaikh M.A."/>
            <person name="Suttiyut T."/>
            <person name="Ogas R."/>
            <person name="Tomko P."/>
            <person name="Gavelis G."/>
            <person name="Widhalm J.R."/>
            <person name="Wisecaver J.H."/>
        </authorList>
    </citation>
    <scope>NUCLEOTIDE SEQUENCE</scope>
    <source>
        <strain evidence="2">ECLA1</strain>
    </source>
</reference>
<name>A0AAE0XQN7_9GAST</name>
<sequence length="590" mass="65259">MGACYSKSGAGASLSPPEKAPRVRKRLSWRVKRRDRDDSSLSREVESAAESPDFPQKTEGLLIPDLNSTEADPLLAQKQVDERECKAEISPLQVTVAPSDSGIESIGTVQEDSQDQRGNHQVGETVRLKLRRKDPKVTETARTEESDSSSDDETSAYISRQLQRLSRGSCHKCGNFKLDDSALTALLADTYCICGPRRAGQPSFNPQCQTHKLRHQRSIISSRVDSVGAAENNSDQMGSDKTPKSFGRDFSESNEKCDENFPRKSSLKKRLSSEVIGEGRDLKVLLKSGDEDCKDNFDEVFEDEIQEDKEPREALKTHLGSIENSLENFSLPAHQRRSLLSEILDITDSICHCDFYSNEIFCSPQDPQELDEDISKSVQCVTSASTAQQQFPAEAMSKSSPALYSPSTKKCHGSSKNVSFAMENVSKSFSTSDTYNSSISFSKGRRQYGVPSSSFDGPKSSLERLSSLGSTEELVVSGSSSEDDMPSVAEPSGEDGLVYSTEACRKTLSYSSVQQLVENTKEITIPKNSARRMFIDGHDSVVIPTEVYRQLEADLSIMKEQLLFLSSLMLEDQEEETSLYDTDVLEESFA</sequence>
<dbReference type="AlphaFoldDB" id="A0AAE0XQN7"/>
<feature type="region of interest" description="Disordered" evidence="1">
    <location>
        <begin position="1"/>
        <end position="156"/>
    </location>
</feature>
<keyword evidence="3" id="KW-1185">Reference proteome</keyword>
<dbReference type="EMBL" id="JAWDGP010007809">
    <property type="protein sequence ID" value="KAK3704054.1"/>
    <property type="molecule type" value="Genomic_DNA"/>
</dbReference>
<feature type="region of interest" description="Disordered" evidence="1">
    <location>
        <begin position="444"/>
        <end position="495"/>
    </location>
</feature>
<gene>
    <name evidence="2" type="ORF">RRG08_049011</name>
</gene>
<accession>A0AAE0XQN7</accession>
<evidence type="ECO:0000313" key="2">
    <source>
        <dbReference type="EMBL" id="KAK3704054.1"/>
    </source>
</evidence>
<feature type="compositionally biased region" description="Basic and acidic residues" evidence="1">
    <location>
        <begin position="135"/>
        <end position="145"/>
    </location>
</feature>
<dbReference type="Proteomes" id="UP001283361">
    <property type="component" value="Unassembled WGS sequence"/>
</dbReference>
<proteinExistence type="predicted"/>